<dbReference type="RefSeq" id="XP_024343385.1">
    <property type="nucleotide sequence ID" value="XM_024487928.1"/>
</dbReference>
<feature type="chain" id="PRO_5010856105" evidence="1">
    <location>
        <begin position="21"/>
        <end position="141"/>
    </location>
</feature>
<evidence type="ECO:0000313" key="3">
    <source>
        <dbReference type="Proteomes" id="UP000194127"/>
    </source>
</evidence>
<feature type="non-terminal residue" evidence="2">
    <location>
        <position position="1"/>
    </location>
</feature>
<dbReference type="Proteomes" id="UP000194127">
    <property type="component" value="Unassembled WGS sequence"/>
</dbReference>
<reference evidence="2 3" key="1">
    <citation type="submission" date="2017-04" db="EMBL/GenBank/DDBJ databases">
        <title>Genome Sequence of the Model Brown-Rot Fungus Postia placenta SB12.</title>
        <authorList>
            <consortium name="DOE Joint Genome Institute"/>
            <person name="Gaskell J."/>
            <person name="Kersten P."/>
            <person name="Larrondo L.F."/>
            <person name="Canessa P."/>
            <person name="Martinez D."/>
            <person name="Hibbett D."/>
            <person name="Schmoll M."/>
            <person name="Kubicek C.P."/>
            <person name="Martinez A.T."/>
            <person name="Yadav J."/>
            <person name="Master E."/>
            <person name="Magnuson J.K."/>
            <person name="James T."/>
            <person name="Yaver D."/>
            <person name="Berka R."/>
            <person name="Labutti K."/>
            <person name="Lipzen A."/>
            <person name="Aerts A."/>
            <person name="Barry K."/>
            <person name="Henrissat B."/>
            <person name="Blanchette R."/>
            <person name="Grigoriev I."/>
            <person name="Cullen D."/>
        </authorList>
    </citation>
    <scope>NUCLEOTIDE SEQUENCE [LARGE SCALE GENOMIC DNA]</scope>
    <source>
        <strain evidence="2 3">MAD-698-R-SB12</strain>
    </source>
</reference>
<accession>A0A1X6ND95</accession>
<dbReference type="AlphaFoldDB" id="A0A1X6ND95"/>
<proteinExistence type="predicted"/>
<dbReference type="OrthoDB" id="2882365at2759"/>
<gene>
    <name evidence="2" type="ORF">POSPLADRAFT_1166588</name>
</gene>
<sequence>MRTFQLFVAFLTLFATTALADFYARGDDEGLSARDAWDDDALFARHFDDELYARDFEEHKNHPLVRELVNILAARAGSCKNGGVKITSAVGSCDPDNSKGMRSGHNCKNAGGKYYYCVGSSGGQCMKVKSATGLENGECFL</sequence>
<evidence type="ECO:0000313" key="2">
    <source>
        <dbReference type="EMBL" id="OSX66591.1"/>
    </source>
</evidence>
<dbReference type="GeneID" id="36332877"/>
<keyword evidence="3" id="KW-1185">Reference proteome</keyword>
<protein>
    <submittedName>
        <fullName evidence="2">Uncharacterized protein</fullName>
    </submittedName>
</protein>
<organism evidence="2 3">
    <name type="scientific">Postia placenta MAD-698-R-SB12</name>
    <dbReference type="NCBI Taxonomy" id="670580"/>
    <lineage>
        <taxon>Eukaryota</taxon>
        <taxon>Fungi</taxon>
        <taxon>Dikarya</taxon>
        <taxon>Basidiomycota</taxon>
        <taxon>Agaricomycotina</taxon>
        <taxon>Agaricomycetes</taxon>
        <taxon>Polyporales</taxon>
        <taxon>Adustoporiaceae</taxon>
        <taxon>Rhodonia</taxon>
    </lineage>
</organism>
<dbReference type="EMBL" id="KZ110592">
    <property type="protein sequence ID" value="OSX66591.1"/>
    <property type="molecule type" value="Genomic_DNA"/>
</dbReference>
<evidence type="ECO:0000256" key="1">
    <source>
        <dbReference type="SAM" id="SignalP"/>
    </source>
</evidence>
<feature type="signal peptide" evidence="1">
    <location>
        <begin position="1"/>
        <end position="20"/>
    </location>
</feature>
<keyword evidence="1" id="KW-0732">Signal</keyword>
<name>A0A1X6ND95_9APHY</name>